<keyword evidence="1" id="KW-0808">Transferase</keyword>
<dbReference type="GO" id="GO:0016301">
    <property type="term" value="F:kinase activity"/>
    <property type="evidence" value="ECO:0007669"/>
    <property type="project" value="UniProtKB-KW"/>
</dbReference>
<dbReference type="Gene3D" id="1.10.510.10">
    <property type="entry name" value="Transferase(Phosphotransferase) domain 1"/>
    <property type="match status" value="1"/>
</dbReference>
<reference evidence="1 2" key="1">
    <citation type="journal article" date="2016" name="Genome Biol. Evol.">
        <title>Divergent and convergent evolution of fungal pathogenicity.</title>
        <authorList>
            <person name="Shang Y."/>
            <person name="Xiao G."/>
            <person name="Zheng P."/>
            <person name="Cen K."/>
            <person name="Zhan S."/>
            <person name="Wang C."/>
        </authorList>
    </citation>
    <scope>NUCLEOTIDE SEQUENCE [LARGE SCALE GENOMIC DNA]</scope>
    <source>
        <strain evidence="1 2">RCEF 3172</strain>
    </source>
</reference>
<dbReference type="Pfam" id="PF06293">
    <property type="entry name" value="Kdo"/>
    <property type="match status" value="1"/>
</dbReference>
<accession>A0A162JBG4</accession>
<organism evidence="1 2">
    <name type="scientific">Beauveria brongniartii RCEF 3172</name>
    <dbReference type="NCBI Taxonomy" id="1081107"/>
    <lineage>
        <taxon>Eukaryota</taxon>
        <taxon>Fungi</taxon>
        <taxon>Dikarya</taxon>
        <taxon>Ascomycota</taxon>
        <taxon>Pezizomycotina</taxon>
        <taxon>Sordariomycetes</taxon>
        <taxon>Hypocreomycetidae</taxon>
        <taxon>Hypocreales</taxon>
        <taxon>Cordycipitaceae</taxon>
        <taxon>Beauveria</taxon>
        <taxon>Beauveria brongniartii</taxon>
    </lineage>
</organism>
<gene>
    <name evidence="1" type="ORF">BBO_05377</name>
</gene>
<dbReference type="OrthoDB" id="2687876at2759"/>
<proteinExistence type="predicted"/>
<name>A0A162JBG4_9HYPO</name>
<dbReference type="AlphaFoldDB" id="A0A162JBG4"/>
<dbReference type="Proteomes" id="UP000076863">
    <property type="component" value="Unassembled WGS sequence"/>
</dbReference>
<protein>
    <submittedName>
        <fullName evidence="1">Protein kinase-like domain protein</fullName>
    </submittedName>
</protein>
<dbReference type="InterPro" id="IPR011009">
    <property type="entry name" value="Kinase-like_dom_sf"/>
</dbReference>
<evidence type="ECO:0000313" key="2">
    <source>
        <dbReference type="Proteomes" id="UP000076863"/>
    </source>
</evidence>
<sequence>MAIEHRDANVRLLACLIDEEDMTDGDYRFLVDGQHVKYVSTAPGTFRGAEDDRTFEPVLLGELFPPFPAGDWNNGHLSRSPETGKATFVKTDTVHFAGIENLWHPAKLNELDFTRQDRVRQRVHVSTHPEINNGRPVLIKLAVWPWEIPSMEMETAAYQWISDTGIGPEFLGHLTEGKDGRVIGFVTEWLERARAAGPGDIDGCRKALGRLHKLGIRHGDINKHNFLVRDGHDVALVDFEVAKRGCSSRELEDEMRALESSLKEMSYLGGAEPIHE</sequence>
<keyword evidence="1" id="KW-0418">Kinase</keyword>
<evidence type="ECO:0000313" key="1">
    <source>
        <dbReference type="EMBL" id="OAA42018.1"/>
    </source>
</evidence>
<comment type="caution">
    <text evidence="1">The sequence shown here is derived from an EMBL/GenBank/DDBJ whole genome shotgun (WGS) entry which is preliminary data.</text>
</comment>
<dbReference type="EMBL" id="AZHA01000015">
    <property type="protein sequence ID" value="OAA42018.1"/>
    <property type="molecule type" value="Genomic_DNA"/>
</dbReference>
<dbReference type="SUPFAM" id="SSF56112">
    <property type="entry name" value="Protein kinase-like (PK-like)"/>
    <property type="match status" value="1"/>
</dbReference>
<keyword evidence="2" id="KW-1185">Reference proteome</keyword>